<keyword evidence="1" id="KW-1133">Transmembrane helix</keyword>
<evidence type="ECO:0000313" key="2">
    <source>
        <dbReference type="EMBL" id="MEF2112273.1"/>
    </source>
</evidence>
<dbReference type="Proteomes" id="UP001498469">
    <property type="component" value="Unassembled WGS sequence"/>
</dbReference>
<evidence type="ECO:0008006" key="4">
    <source>
        <dbReference type="Google" id="ProtNLM"/>
    </source>
</evidence>
<keyword evidence="1" id="KW-0472">Membrane</keyword>
<protein>
    <recommendedName>
        <fullName evidence="4">DUF5673 domain-containing protein</fullName>
    </recommendedName>
</protein>
<gene>
    <name evidence="2" type="ORF">SJI18_08140</name>
</gene>
<feature type="transmembrane region" description="Helical" evidence="1">
    <location>
        <begin position="45"/>
        <end position="64"/>
    </location>
</feature>
<reference evidence="2 3" key="1">
    <citation type="submission" date="2023-11" db="EMBL/GenBank/DDBJ databases">
        <title>Draft genome sequence of a psychrophilic Clostridium strain from permafrost water brine.</title>
        <authorList>
            <person name="Shcherbakova V.A."/>
            <person name="Trubitsyn V.E."/>
            <person name="Zakharyuk A.G."/>
        </authorList>
    </citation>
    <scope>NUCLEOTIDE SEQUENCE [LARGE SCALE GENOMIC DNA]</scope>
    <source>
        <strain evidence="2 3">14F</strain>
    </source>
</reference>
<keyword evidence="1" id="KW-0812">Transmembrane</keyword>
<organism evidence="2 3">
    <name type="scientific">Clostridium frigoriphilum</name>
    <dbReference type="NCBI Taxonomy" id="443253"/>
    <lineage>
        <taxon>Bacteria</taxon>
        <taxon>Bacillati</taxon>
        <taxon>Bacillota</taxon>
        <taxon>Clostridia</taxon>
        <taxon>Eubacteriales</taxon>
        <taxon>Clostridiaceae</taxon>
        <taxon>Clostridium</taxon>
    </lineage>
</organism>
<dbReference type="RefSeq" id="WP_216249165.1">
    <property type="nucleotide sequence ID" value="NZ_JAZHFS010000006.1"/>
</dbReference>
<comment type="caution">
    <text evidence="2">The sequence shown here is derived from an EMBL/GenBank/DDBJ whole genome shotgun (WGS) entry which is preliminary data.</text>
</comment>
<proteinExistence type="predicted"/>
<evidence type="ECO:0000256" key="1">
    <source>
        <dbReference type="SAM" id="Phobius"/>
    </source>
</evidence>
<feature type="transmembrane region" description="Helical" evidence="1">
    <location>
        <begin position="70"/>
        <end position="88"/>
    </location>
</feature>
<sequence>MDTITKTIPIMNIIVFFIMSRKLYIVSQHGKLIINTSKNRRWVTISAIFWTVLIIFWCILGYLYYMDNTYNNILLAILWIEISIYNIIRGSHSSEIRENGIYGSGKFYKWSKVKSYSWILPTTIHFEVSTFFKVDYSFEFIIKEELISKVNETVQKCVLQS</sequence>
<dbReference type="EMBL" id="JAZHFS010000006">
    <property type="protein sequence ID" value="MEF2112273.1"/>
    <property type="molecule type" value="Genomic_DNA"/>
</dbReference>
<name>A0ABU7ULI5_9CLOT</name>
<evidence type="ECO:0000313" key="3">
    <source>
        <dbReference type="Proteomes" id="UP001498469"/>
    </source>
</evidence>
<accession>A0ABU7ULI5</accession>
<keyword evidence="3" id="KW-1185">Reference proteome</keyword>